<dbReference type="OrthoDB" id="9790239at2"/>
<name>A0A3P2REU6_WEIVI</name>
<feature type="domain" description="Helix-hairpin-helix DNA-binding motif class 1" evidence="2">
    <location>
        <begin position="158"/>
        <end position="177"/>
    </location>
</feature>
<dbReference type="Pfam" id="PF10531">
    <property type="entry name" value="SLBB"/>
    <property type="match status" value="1"/>
</dbReference>
<dbReference type="RefSeq" id="WP_124943803.1">
    <property type="nucleotide sequence ID" value="NZ_RHGY01000011.1"/>
</dbReference>
<evidence type="ECO:0000259" key="2">
    <source>
        <dbReference type="SMART" id="SM00278"/>
    </source>
</evidence>
<organism evidence="3 4">
    <name type="scientific">Weissella viridescens</name>
    <name type="common">Lactobacillus viridescens</name>
    <dbReference type="NCBI Taxonomy" id="1629"/>
    <lineage>
        <taxon>Bacteria</taxon>
        <taxon>Bacillati</taxon>
        <taxon>Bacillota</taxon>
        <taxon>Bacilli</taxon>
        <taxon>Lactobacillales</taxon>
        <taxon>Lactobacillaceae</taxon>
        <taxon>Weissella</taxon>
    </lineage>
</organism>
<dbReference type="PANTHER" id="PTHR21180:SF32">
    <property type="entry name" value="ENDONUCLEASE_EXONUCLEASE_PHOSPHATASE FAMILY DOMAIN-CONTAINING PROTEIN 1"/>
    <property type="match status" value="1"/>
</dbReference>
<evidence type="ECO:0000256" key="1">
    <source>
        <dbReference type="SAM" id="Phobius"/>
    </source>
</evidence>
<dbReference type="EMBL" id="RHGY01000011">
    <property type="protein sequence ID" value="RRG17390.1"/>
    <property type="molecule type" value="Genomic_DNA"/>
</dbReference>
<comment type="caution">
    <text evidence="3">The sequence shown here is derived from an EMBL/GenBank/DDBJ whole genome shotgun (WGS) entry which is preliminary data.</text>
</comment>
<reference evidence="3 4" key="1">
    <citation type="submission" date="2018-10" db="EMBL/GenBank/DDBJ databases">
        <title>Draft genome sequence of Weissella viridescens UCO-SMC3.</title>
        <authorList>
            <person name="Garcia-Cancino A."/>
            <person name="Espinoza-Monje M."/>
            <person name="Albarracin L."/>
            <person name="Garcia-Castillo V."/>
            <person name="Campos-Martin J."/>
            <person name="Nakano Y."/>
            <person name="Guitierrez-Zamorano C."/>
            <person name="Ikeda-Ohtsubo W."/>
            <person name="Morita H."/>
            <person name="Kitazawa H."/>
            <person name="Villena J."/>
        </authorList>
    </citation>
    <scope>NUCLEOTIDE SEQUENCE [LARGE SCALE GENOMIC DNA]</scope>
    <source>
        <strain evidence="3 4">UCO-SMC3</strain>
    </source>
</reference>
<accession>A0A3P2REU6</accession>
<dbReference type="Proteomes" id="UP000275836">
    <property type="component" value="Unassembled WGS sequence"/>
</dbReference>
<dbReference type="Gene3D" id="3.10.560.10">
    <property type="entry name" value="Outer membrane lipoprotein wza domain like"/>
    <property type="match status" value="1"/>
</dbReference>
<dbReference type="SUPFAM" id="SSF47781">
    <property type="entry name" value="RuvA domain 2-like"/>
    <property type="match status" value="1"/>
</dbReference>
<dbReference type="AlphaFoldDB" id="A0A3P2REU6"/>
<evidence type="ECO:0000313" key="4">
    <source>
        <dbReference type="Proteomes" id="UP000275836"/>
    </source>
</evidence>
<dbReference type="InterPro" id="IPR004509">
    <property type="entry name" value="Competence_ComEA_HhH"/>
</dbReference>
<gene>
    <name evidence="3" type="ORF">D3P96_07875</name>
</gene>
<dbReference type="GO" id="GO:0015627">
    <property type="term" value="C:type II protein secretion system complex"/>
    <property type="evidence" value="ECO:0007669"/>
    <property type="project" value="TreeGrafter"/>
</dbReference>
<dbReference type="GO" id="GO:0003677">
    <property type="term" value="F:DNA binding"/>
    <property type="evidence" value="ECO:0007669"/>
    <property type="project" value="InterPro"/>
</dbReference>
<dbReference type="NCBIfam" id="TIGR00426">
    <property type="entry name" value="competence protein ComEA helix-hairpin-helix repeat region"/>
    <property type="match status" value="1"/>
</dbReference>
<dbReference type="Pfam" id="PF12836">
    <property type="entry name" value="HHH_3"/>
    <property type="match status" value="1"/>
</dbReference>
<dbReference type="InterPro" id="IPR003583">
    <property type="entry name" value="Hlx-hairpin-Hlx_DNA-bd_motif"/>
</dbReference>
<dbReference type="GO" id="GO:0015628">
    <property type="term" value="P:protein secretion by the type II secretion system"/>
    <property type="evidence" value="ECO:0007669"/>
    <property type="project" value="TreeGrafter"/>
</dbReference>
<feature type="transmembrane region" description="Helical" evidence="1">
    <location>
        <begin position="20"/>
        <end position="36"/>
    </location>
</feature>
<dbReference type="InterPro" id="IPR019554">
    <property type="entry name" value="Soluble_ligand-bd"/>
</dbReference>
<dbReference type="SMART" id="SM00278">
    <property type="entry name" value="HhH1"/>
    <property type="match status" value="2"/>
</dbReference>
<evidence type="ECO:0000313" key="3">
    <source>
        <dbReference type="EMBL" id="RRG17390.1"/>
    </source>
</evidence>
<dbReference type="PANTHER" id="PTHR21180">
    <property type="entry name" value="ENDONUCLEASE/EXONUCLEASE/PHOSPHATASE FAMILY DOMAIN-CONTAINING PROTEIN 1"/>
    <property type="match status" value="1"/>
</dbReference>
<dbReference type="Gene3D" id="1.10.150.310">
    <property type="entry name" value="Tex RuvX-like domain-like"/>
    <property type="match status" value="1"/>
</dbReference>
<keyword evidence="1" id="KW-0472">Membrane</keyword>
<keyword evidence="1" id="KW-1133">Transmembrane helix</keyword>
<dbReference type="GO" id="GO:0006281">
    <property type="term" value="P:DNA repair"/>
    <property type="evidence" value="ECO:0007669"/>
    <property type="project" value="InterPro"/>
</dbReference>
<proteinExistence type="predicted"/>
<protein>
    <recommendedName>
        <fullName evidence="2">Helix-hairpin-helix DNA-binding motif class 1 domain-containing protein</fullName>
    </recommendedName>
</protein>
<feature type="domain" description="Helix-hairpin-helix DNA-binding motif class 1" evidence="2">
    <location>
        <begin position="188"/>
        <end position="207"/>
    </location>
</feature>
<dbReference type="InterPro" id="IPR010994">
    <property type="entry name" value="RuvA_2-like"/>
</dbReference>
<sequence>MESFMQKIQYYNKKYSSLKYILIVALGIGVLVQQYVGQNVAKTQRVVPEVRMVSHPDRAVKKDQVASSVIHVDVKGAVKSPNVYLFNQNERIQDAIRRAGGIIPQAETKDVNLAQKLTDGLMLYIPRKGEQSSKTPSGQNNAVDQTKGKLDINQVTVTELQQIPGIGPKRAADIISFRETSGPFKSIDDLSQVSGFGPKTVQKIRDYFQS</sequence>
<dbReference type="InterPro" id="IPR051675">
    <property type="entry name" value="Endo/Exo/Phosphatase_dom_1"/>
</dbReference>
<keyword evidence="1" id="KW-0812">Transmembrane</keyword>